<feature type="signal peptide" evidence="7">
    <location>
        <begin position="1"/>
        <end position="21"/>
    </location>
</feature>
<keyword evidence="4" id="KW-0574">Periplasm</keyword>
<dbReference type="PANTHER" id="PTHR30222:SF17">
    <property type="entry name" value="SPERMIDINE_PUTRESCINE-BINDING PERIPLASMIC PROTEIN"/>
    <property type="match status" value="1"/>
</dbReference>
<keyword evidence="2" id="KW-0813">Transport</keyword>
<dbReference type="Gene3D" id="3.40.190.10">
    <property type="entry name" value="Periplasmic binding protein-like II"/>
    <property type="match status" value="2"/>
</dbReference>
<evidence type="ECO:0000313" key="8">
    <source>
        <dbReference type="EMBL" id="AKT37057.1"/>
    </source>
</evidence>
<dbReference type="EMBL" id="CP012159">
    <property type="protein sequence ID" value="AKT37057.1"/>
    <property type="molecule type" value="Genomic_DNA"/>
</dbReference>
<protein>
    <submittedName>
        <fullName evidence="8">ABC transporter substrate-binding protein</fullName>
    </submittedName>
</protein>
<proteinExistence type="predicted"/>
<sequence>MQRKHYKPAAVAGLVSLSVLAGCSNKSKEETRAPSDTAAAGSTATASAKAPTEVSLLIFAEYIEDKMVTDFEKSADVRLRITTYESSEEMETKLSYGGADSQYDVVVAASWATPRLVRKNLLRPLDHSKIPNLKNLDTQFSGPNFDEGNKYVAPYQWGTVGLMYDKKKLPNFEPSWGAILDPKKVAGTFILLDEMRDMLGVTLKYKGYSTNTTNPAEVREAGKVLQEAKANSKCLGFKGGVGAVQDVKSGSADIAVVWNGDALKEVNEDKDRLAFVTPNEGGVMWIDAMMMTRRAPNAEGGYKFINFILEPEVGARLSAFTQYATPNAAAKAHVPQEDQQNPAMYPPAALLPRLEYHRDLGENVKLFDETWTAVKAH</sequence>
<feature type="chain" id="PRO_5005459026" evidence="7">
    <location>
        <begin position="22"/>
        <end position="377"/>
    </location>
</feature>
<dbReference type="PRINTS" id="PR00909">
    <property type="entry name" value="SPERMDNBNDNG"/>
</dbReference>
<dbReference type="GO" id="GO:0015846">
    <property type="term" value="P:polyamine transport"/>
    <property type="evidence" value="ECO:0007669"/>
    <property type="project" value="InterPro"/>
</dbReference>
<dbReference type="KEGG" id="ccro:CMC5_011830"/>
<dbReference type="SUPFAM" id="SSF53850">
    <property type="entry name" value="Periplasmic binding protein-like II"/>
    <property type="match status" value="1"/>
</dbReference>
<dbReference type="OrthoDB" id="6776301at2"/>
<reference evidence="8 9" key="1">
    <citation type="submission" date="2015-07" db="EMBL/GenBank/DDBJ databases">
        <title>Genome analysis of myxobacterium Chondromyces crocatus Cm c5 reveals a high potential for natural compound synthesis and the genetic basis for the loss of fruiting body formation.</title>
        <authorList>
            <person name="Zaburannyi N."/>
            <person name="Bunk B."/>
            <person name="Maier J."/>
            <person name="Overmann J."/>
            <person name="Mueller R."/>
        </authorList>
    </citation>
    <scope>NUCLEOTIDE SEQUENCE [LARGE SCALE GENOMIC DNA]</scope>
    <source>
        <strain evidence="8 9">Cm c5</strain>
    </source>
</reference>
<dbReference type="Pfam" id="PF13416">
    <property type="entry name" value="SBP_bac_8"/>
    <property type="match status" value="1"/>
</dbReference>
<dbReference type="RefSeq" id="WP_050429476.1">
    <property type="nucleotide sequence ID" value="NZ_CP012159.1"/>
</dbReference>
<dbReference type="InterPro" id="IPR001188">
    <property type="entry name" value="Sperm_putr-bd"/>
</dbReference>
<comment type="subcellular location">
    <subcellularLocation>
        <location evidence="1">Periplasm</location>
    </subcellularLocation>
</comment>
<dbReference type="GO" id="GO:0019808">
    <property type="term" value="F:polyamine binding"/>
    <property type="evidence" value="ECO:0007669"/>
    <property type="project" value="InterPro"/>
</dbReference>
<evidence type="ECO:0000256" key="2">
    <source>
        <dbReference type="ARBA" id="ARBA00022448"/>
    </source>
</evidence>
<dbReference type="GO" id="GO:0042597">
    <property type="term" value="C:periplasmic space"/>
    <property type="evidence" value="ECO:0007669"/>
    <property type="project" value="UniProtKB-SubCell"/>
</dbReference>
<dbReference type="CDD" id="cd13590">
    <property type="entry name" value="PBP2_PotD_PotF_like"/>
    <property type="match status" value="1"/>
</dbReference>
<dbReference type="Proteomes" id="UP000067626">
    <property type="component" value="Chromosome"/>
</dbReference>
<dbReference type="STRING" id="52.CMC5_011830"/>
<dbReference type="PATRIC" id="fig|52.7.peg.1261"/>
<evidence type="ECO:0000256" key="6">
    <source>
        <dbReference type="SAM" id="MobiDB-lite"/>
    </source>
</evidence>
<keyword evidence="9" id="KW-1185">Reference proteome</keyword>
<dbReference type="AlphaFoldDB" id="A0A0K1E8R6"/>
<feature type="compositionally biased region" description="Low complexity" evidence="6">
    <location>
        <begin position="34"/>
        <end position="45"/>
    </location>
</feature>
<dbReference type="PIRSF" id="PIRSF019574">
    <property type="entry name" value="Periplasmic_polyamine_BP"/>
    <property type="match status" value="1"/>
</dbReference>
<gene>
    <name evidence="8" type="ORF">CMC5_011830</name>
</gene>
<evidence type="ECO:0000256" key="4">
    <source>
        <dbReference type="ARBA" id="ARBA00022764"/>
    </source>
</evidence>
<dbReference type="PROSITE" id="PS51257">
    <property type="entry name" value="PROKAR_LIPOPROTEIN"/>
    <property type="match status" value="1"/>
</dbReference>
<dbReference type="InterPro" id="IPR006059">
    <property type="entry name" value="SBP"/>
</dbReference>
<accession>A0A0K1E8R6</accession>
<name>A0A0K1E8R6_CHOCO</name>
<feature type="binding site" evidence="5">
    <location>
        <position position="61"/>
    </location>
    <ligand>
        <name>spermidine</name>
        <dbReference type="ChEBI" id="CHEBI:57834"/>
    </ligand>
</feature>
<evidence type="ECO:0000256" key="1">
    <source>
        <dbReference type="ARBA" id="ARBA00004418"/>
    </source>
</evidence>
<feature type="region of interest" description="Disordered" evidence="6">
    <location>
        <begin position="26"/>
        <end position="45"/>
    </location>
</feature>
<evidence type="ECO:0000256" key="3">
    <source>
        <dbReference type="ARBA" id="ARBA00022729"/>
    </source>
</evidence>
<keyword evidence="3 7" id="KW-0732">Signal</keyword>
<evidence type="ECO:0000313" key="9">
    <source>
        <dbReference type="Proteomes" id="UP000067626"/>
    </source>
</evidence>
<organism evidence="8 9">
    <name type="scientific">Chondromyces crocatus</name>
    <dbReference type="NCBI Taxonomy" id="52"/>
    <lineage>
        <taxon>Bacteria</taxon>
        <taxon>Pseudomonadati</taxon>
        <taxon>Myxococcota</taxon>
        <taxon>Polyangia</taxon>
        <taxon>Polyangiales</taxon>
        <taxon>Polyangiaceae</taxon>
        <taxon>Chondromyces</taxon>
    </lineage>
</organism>
<evidence type="ECO:0000256" key="5">
    <source>
        <dbReference type="PIRSR" id="PIRSR019574-1"/>
    </source>
</evidence>
<evidence type="ECO:0000256" key="7">
    <source>
        <dbReference type="SAM" id="SignalP"/>
    </source>
</evidence>
<dbReference type="PANTHER" id="PTHR30222">
    <property type="entry name" value="SPERMIDINE/PUTRESCINE-BINDING PERIPLASMIC PROTEIN"/>
    <property type="match status" value="1"/>
</dbReference>